<dbReference type="AlphaFoldDB" id="A0AAD9P908"/>
<dbReference type="Gene3D" id="3.40.30.10">
    <property type="entry name" value="Glutaredoxin"/>
    <property type="match status" value="1"/>
</dbReference>
<organism evidence="1 2">
    <name type="scientific">Ridgeia piscesae</name>
    <name type="common">Tubeworm</name>
    <dbReference type="NCBI Taxonomy" id="27915"/>
    <lineage>
        <taxon>Eukaryota</taxon>
        <taxon>Metazoa</taxon>
        <taxon>Spiralia</taxon>
        <taxon>Lophotrochozoa</taxon>
        <taxon>Annelida</taxon>
        <taxon>Polychaeta</taxon>
        <taxon>Sedentaria</taxon>
        <taxon>Canalipalpata</taxon>
        <taxon>Sabellida</taxon>
        <taxon>Siboglinidae</taxon>
        <taxon>Ridgeia</taxon>
    </lineage>
</organism>
<proteinExistence type="predicted"/>
<name>A0AAD9P908_RIDPI</name>
<keyword evidence="2" id="KW-1185">Reference proteome</keyword>
<evidence type="ECO:0000313" key="1">
    <source>
        <dbReference type="EMBL" id="KAK2190384.1"/>
    </source>
</evidence>
<protein>
    <submittedName>
        <fullName evidence="1">Uncharacterized protein</fullName>
    </submittedName>
</protein>
<evidence type="ECO:0000313" key="2">
    <source>
        <dbReference type="Proteomes" id="UP001209878"/>
    </source>
</evidence>
<accession>A0AAD9P908</accession>
<sequence>MGDTENILQVLSLLVAGIEKILKTSKEYVSESVDVFVQEKVGVLASAIGLYSKCYQSLDVTTKADFEKLIGQHYRSLAVQYAFEELMEVERDWQRFLEVVDQSVTASDTDPVLHVGEEAPIDASLVDVRTDAPVTLRHYCGAGPLLVETITECGGRVLVLSFGVLEGARRWLADTQCHFDMAIDTDRQVWNMATINYYAEKVAARETLPATYKDLSDDPHQLGGDLVLDSSGQIVYVYCSERPADRPDVHSLLDIMLTEHKTERKTGGEEGN</sequence>
<dbReference type="EMBL" id="JAODUO010000081">
    <property type="protein sequence ID" value="KAK2190384.1"/>
    <property type="molecule type" value="Genomic_DNA"/>
</dbReference>
<reference evidence="1" key="1">
    <citation type="journal article" date="2023" name="Mol. Biol. Evol.">
        <title>Third-Generation Sequencing Reveals the Adaptive Role of the Epigenome in Three Deep-Sea Polychaetes.</title>
        <authorList>
            <person name="Perez M."/>
            <person name="Aroh O."/>
            <person name="Sun Y."/>
            <person name="Lan Y."/>
            <person name="Juniper S.K."/>
            <person name="Young C.R."/>
            <person name="Angers B."/>
            <person name="Qian P.Y."/>
        </authorList>
    </citation>
    <scope>NUCLEOTIDE SEQUENCE</scope>
    <source>
        <strain evidence="1">R07B-5</strain>
    </source>
</reference>
<comment type="caution">
    <text evidence="1">The sequence shown here is derived from an EMBL/GenBank/DDBJ whole genome shotgun (WGS) entry which is preliminary data.</text>
</comment>
<gene>
    <name evidence="1" type="ORF">NP493_82g02024</name>
</gene>
<dbReference type="Proteomes" id="UP001209878">
    <property type="component" value="Unassembled WGS sequence"/>
</dbReference>